<dbReference type="GO" id="GO:0005743">
    <property type="term" value="C:mitochondrial inner membrane"/>
    <property type="evidence" value="ECO:0007669"/>
    <property type="project" value="EnsemblFungi"/>
</dbReference>
<feature type="transmembrane region" description="Helical" evidence="7">
    <location>
        <begin position="20"/>
        <end position="39"/>
    </location>
</feature>
<evidence type="ECO:0000256" key="4">
    <source>
        <dbReference type="ARBA" id="ARBA00022989"/>
    </source>
</evidence>
<dbReference type="EMBL" id="KV454001">
    <property type="protein sequence ID" value="ODQ48813.1"/>
    <property type="molecule type" value="Genomic_DNA"/>
</dbReference>
<evidence type="ECO:0000313" key="9">
    <source>
        <dbReference type="Proteomes" id="UP000094455"/>
    </source>
</evidence>
<evidence type="ECO:0000256" key="2">
    <source>
        <dbReference type="ARBA" id="ARBA00006824"/>
    </source>
</evidence>
<keyword evidence="3 7" id="KW-0812">Transmembrane</keyword>
<keyword evidence="9" id="KW-1185">Reference proteome</keyword>
<organism evidence="8 9">
    <name type="scientific">Pichia membranifaciens NRRL Y-2026</name>
    <dbReference type="NCBI Taxonomy" id="763406"/>
    <lineage>
        <taxon>Eukaryota</taxon>
        <taxon>Fungi</taxon>
        <taxon>Dikarya</taxon>
        <taxon>Ascomycota</taxon>
        <taxon>Saccharomycotina</taxon>
        <taxon>Pichiomycetes</taxon>
        <taxon>Pichiales</taxon>
        <taxon>Pichiaceae</taxon>
        <taxon>Pichia</taxon>
    </lineage>
</organism>
<evidence type="ECO:0000256" key="6">
    <source>
        <dbReference type="ARBA" id="ARBA00039302"/>
    </source>
</evidence>
<comment type="similarity">
    <text evidence="2 7">Belongs to the peroxisomal membrane protein PXMP2/4 family.</text>
</comment>
<protein>
    <recommendedName>
        <fullName evidence="6">Protein SYM1</fullName>
    </recommendedName>
</protein>
<dbReference type="Proteomes" id="UP000094455">
    <property type="component" value="Unassembled WGS sequence"/>
</dbReference>
<evidence type="ECO:0000256" key="1">
    <source>
        <dbReference type="ARBA" id="ARBA00004141"/>
    </source>
</evidence>
<evidence type="ECO:0000256" key="3">
    <source>
        <dbReference type="ARBA" id="ARBA00022692"/>
    </source>
</evidence>
<dbReference type="PANTHER" id="PTHR11266">
    <property type="entry name" value="PEROXISOMAL MEMBRANE PROTEIN 2, PXMP2 MPV17"/>
    <property type="match status" value="1"/>
</dbReference>
<dbReference type="InterPro" id="IPR007248">
    <property type="entry name" value="Mpv17_PMP22"/>
</dbReference>
<dbReference type="PANTHER" id="PTHR11266:SF17">
    <property type="entry name" value="PROTEIN MPV17"/>
    <property type="match status" value="1"/>
</dbReference>
<reference evidence="8 9" key="1">
    <citation type="journal article" date="2016" name="Proc. Natl. Acad. Sci. U.S.A.">
        <title>Comparative genomics of biotechnologically important yeasts.</title>
        <authorList>
            <person name="Riley R."/>
            <person name="Haridas S."/>
            <person name="Wolfe K.H."/>
            <person name="Lopes M.R."/>
            <person name="Hittinger C.T."/>
            <person name="Goeker M."/>
            <person name="Salamov A.A."/>
            <person name="Wisecaver J.H."/>
            <person name="Long T.M."/>
            <person name="Calvey C.H."/>
            <person name="Aerts A.L."/>
            <person name="Barry K.W."/>
            <person name="Choi C."/>
            <person name="Clum A."/>
            <person name="Coughlan A.Y."/>
            <person name="Deshpande S."/>
            <person name="Douglass A.P."/>
            <person name="Hanson S.J."/>
            <person name="Klenk H.-P."/>
            <person name="LaButti K.M."/>
            <person name="Lapidus A."/>
            <person name="Lindquist E.A."/>
            <person name="Lipzen A.M."/>
            <person name="Meier-Kolthoff J.P."/>
            <person name="Ohm R.A."/>
            <person name="Otillar R.P."/>
            <person name="Pangilinan J.L."/>
            <person name="Peng Y."/>
            <person name="Rokas A."/>
            <person name="Rosa C.A."/>
            <person name="Scheuner C."/>
            <person name="Sibirny A.A."/>
            <person name="Slot J.C."/>
            <person name="Stielow J.B."/>
            <person name="Sun H."/>
            <person name="Kurtzman C.P."/>
            <person name="Blackwell M."/>
            <person name="Grigoriev I.V."/>
            <person name="Jeffries T.W."/>
        </authorList>
    </citation>
    <scope>NUCLEOTIDE SEQUENCE [LARGE SCALE GENOMIC DNA]</scope>
    <source>
        <strain evidence="8 9">NRRL Y-2026</strain>
    </source>
</reference>
<feature type="non-terminal residue" evidence="8">
    <location>
        <position position="172"/>
    </location>
</feature>
<keyword evidence="5 7" id="KW-0472">Membrane</keyword>
<dbReference type="Pfam" id="PF04117">
    <property type="entry name" value="Mpv17_PMP22"/>
    <property type="match status" value="1"/>
</dbReference>
<dbReference type="RefSeq" id="XP_019019926.1">
    <property type="nucleotide sequence ID" value="XM_019162223.1"/>
</dbReference>
<dbReference type="GeneID" id="30178910"/>
<dbReference type="STRING" id="763406.A0A1E3NTC9"/>
<dbReference type="OrthoDB" id="430207at2759"/>
<sequence>MNILRRYNDFLTRRPLVANILMSGTLFGAGDVIAQLLFIDADYDYLRTARNSVYGGLIFAPIASHLYRGLNSHSAARRGALLDTAARVAVDQLCWSPVGIALYFSCMGAMEGEPAAAVAARLHEGWWETLVTNWRVWPLLQLVNFQLVPVAHRLAVVNVASVVWNTYMSYEN</sequence>
<evidence type="ECO:0000256" key="5">
    <source>
        <dbReference type="ARBA" id="ARBA00023136"/>
    </source>
</evidence>
<dbReference type="GO" id="GO:0006067">
    <property type="term" value="P:ethanol metabolic process"/>
    <property type="evidence" value="ECO:0007669"/>
    <property type="project" value="EnsemblFungi"/>
</dbReference>
<name>A0A1E3NTC9_9ASCO</name>
<keyword evidence="4 7" id="KW-1133">Transmembrane helix</keyword>
<comment type="subcellular location">
    <subcellularLocation>
        <location evidence="1">Membrane</location>
        <topology evidence="1">Multi-pass membrane protein</topology>
    </subcellularLocation>
</comment>
<accession>A0A1E3NTC9</accession>
<evidence type="ECO:0000313" key="8">
    <source>
        <dbReference type="EMBL" id="ODQ48813.1"/>
    </source>
</evidence>
<proteinExistence type="inferred from homology"/>
<dbReference type="AlphaFoldDB" id="A0A1E3NTC9"/>
<feature type="transmembrane region" description="Helical" evidence="7">
    <location>
        <begin position="51"/>
        <end position="70"/>
    </location>
</feature>
<gene>
    <name evidence="8" type="ORF">PICMEDRAFT_21806</name>
</gene>
<evidence type="ECO:0000256" key="7">
    <source>
        <dbReference type="RuleBase" id="RU363053"/>
    </source>
</evidence>